<accession>A0A9P7S4Z6</accession>
<evidence type="ECO:0000313" key="3">
    <source>
        <dbReference type="Proteomes" id="UP001049176"/>
    </source>
</evidence>
<feature type="compositionally biased region" description="Polar residues" evidence="1">
    <location>
        <begin position="1"/>
        <end position="18"/>
    </location>
</feature>
<dbReference type="GeneID" id="66075217"/>
<keyword evidence="3" id="KW-1185">Reference proteome</keyword>
<feature type="region of interest" description="Disordered" evidence="1">
    <location>
        <begin position="1"/>
        <end position="34"/>
    </location>
</feature>
<name>A0A9P7S4Z6_9AGAR</name>
<dbReference type="KEGG" id="more:E1B28_006141"/>
<evidence type="ECO:0000313" key="2">
    <source>
        <dbReference type="EMBL" id="KAG7095385.1"/>
    </source>
</evidence>
<dbReference type="Proteomes" id="UP001049176">
    <property type="component" value="Chromosome 3"/>
</dbReference>
<dbReference type="EMBL" id="CM032183">
    <property type="protein sequence ID" value="KAG7095385.1"/>
    <property type="molecule type" value="Genomic_DNA"/>
</dbReference>
<proteinExistence type="predicted"/>
<feature type="compositionally biased region" description="Gly residues" evidence="1">
    <location>
        <begin position="183"/>
        <end position="192"/>
    </location>
</feature>
<feature type="compositionally biased region" description="Low complexity" evidence="1">
    <location>
        <begin position="25"/>
        <end position="34"/>
    </location>
</feature>
<sequence>MQTFNQQNALPQSTSQGFMQPIVPSMQSGSQGQQMINPMTNDPNSVETFKQNIQTILEYVMRTQNIARSALNGITNAYHPGSSSAQTQADLANLQQNLHLISDMMRHSGVGALPLLAAPPSPVVGPTNDVSMSQEPTPPAEDTMVADATRSIEVLYDRLRKVQEAAGVVGNLLGSSQNQTLGLMGGSQGGGTPNVPPGPGGVSSGFQGRLVSRTGSDGRGGSQTR</sequence>
<gene>
    <name evidence="2" type="ORF">E1B28_006141</name>
</gene>
<dbReference type="OrthoDB" id="3203574at2759"/>
<dbReference type="AlphaFoldDB" id="A0A9P7S4Z6"/>
<evidence type="ECO:0000256" key="1">
    <source>
        <dbReference type="SAM" id="MobiDB-lite"/>
    </source>
</evidence>
<feature type="region of interest" description="Disordered" evidence="1">
    <location>
        <begin position="176"/>
        <end position="225"/>
    </location>
</feature>
<dbReference type="RefSeq" id="XP_043011855.1">
    <property type="nucleotide sequence ID" value="XM_043150765.1"/>
</dbReference>
<protein>
    <submittedName>
        <fullName evidence="2">Uncharacterized protein</fullName>
    </submittedName>
</protein>
<organism evidence="2 3">
    <name type="scientific">Marasmius oreades</name>
    <name type="common">fairy-ring Marasmius</name>
    <dbReference type="NCBI Taxonomy" id="181124"/>
    <lineage>
        <taxon>Eukaryota</taxon>
        <taxon>Fungi</taxon>
        <taxon>Dikarya</taxon>
        <taxon>Basidiomycota</taxon>
        <taxon>Agaricomycotina</taxon>
        <taxon>Agaricomycetes</taxon>
        <taxon>Agaricomycetidae</taxon>
        <taxon>Agaricales</taxon>
        <taxon>Marasmiineae</taxon>
        <taxon>Marasmiaceae</taxon>
        <taxon>Marasmius</taxon>
    </lineage>
</organism>
<comment type="caution">
    <text evidence="2">The sequence shown here is derived from an EMBL/GenBank/DDBJ whole genome shotgun (WGS) entry which is preliminary data.</text>
</comment>
<reference evidence="2" key="1">
    <citation type="journal article" date="2021" name="Genome Biol. Evol.">
        <title>The assembled and annotated genome of the fairy-ring fungus Marasmius oreades.</title>
        <authorList>
            <person name="Hiltunen M."/>
            <person name="Ament-Velasquez S.L."/>
            <person name="Johannesson H."/>
        </authorList>
    </citation>
    <scope>NUCLEOTIDE SEQUENCE</scope>
    <source>
        <strain evidence="2">03SP1</strain>
    </source>
</reference>